<evidence type="ECO:0000259" key="7">
    <source>
        <dbReference type="Pfam" id="PF14824"/>
    </source>
</evidence>
<dbReference type="NCBIfam" id="TIGR01470">
    <property type="entry name" value="cysG_Nterm"/>
    <property type="match status" value="1"/>
</dbReference>
<evidence type="ECO:0000256" key="3">
    <source>
        <dbReference type="ARBA" id="ARBA00023002"/>
    </source>
</evidence>
<evidence type="ECO:0000256" key="6">
    <source>
        <dbReference type="ARBA" id="ARBA00047561"/>
    </source>
</evidence>
<evidence type="ECO:0000256" key="4">
    <source>
        <dbReference type="ARBA" id="ARBA00023027"/>
    </source>
</evidence>
<dbReference type="Pfam" id="PF13241">
    <property type="entry name" value="NAD_binding_7"/>
    <property type="match status" value="1"/>
</dbReference>
<sequence length="195" mass="21703">MSEYPLMLSLEKKPVLVIGGGKVAARKIAGLTEAGAKVTVVAPTLSPPLDQWHREQRLVWRKKPFAPEDVQGFWVVVAATDSAEVNQQVADSVQPHQLVNIADQPQSGNFTIPAHFRRGRLTVAVSTGGASPSLAVRIRDRLAAMFSRDWADALDTLMEKRNRLLREPTDKKETRAKLRRMADEALESLWDTRVD</sequence>
<dbReference type="PANTHER" id="PTHR35330">
    <property type="entry name" value="SIROHEME BIOSYNTHESIS PROTEIN MET8"/>
    <property type="match status" value="1"/>
</dbReference>
<dbReference type="EMBL" id="BMHQ01000006">
    <property type="protein sequence ID" value="GGE17379.1"/>
    <property type="molecule type" value="Genomic_DNA"/>
</dbReference>
<dbReference type="Proteomes" id="UP000625210">
    <property type="component" value="Unassembled WGS sequence"/>
</dbReference>
<evidence type="ECO:0000313" key="9">
    <source>
        <dbReference type="Proteomes" id="UP000625210"/>
    </source>
</evidence>
<dbReference type="Pfam" id="PF14824">
    <property type="entry name" value="Sirohm_synth_M"/>
    <property type="match status" value="1"/>
</dbReference>
<comment type="pathway">
    <text evidence="1">Porphyrin-containing compound metabolism; siroheme biosynthesis; sirohydrochlorin from precorrin-2: step 1/1.</text>
</comment>
<dbReference type="GO" id="GO:0043115">
    <property type="term" value="F:precorrin-2 dehydrogenase activity"/>
    <property type="evidence" value="ECO:0007669"/>
    <property type="project" value="UniProtKB-EC"/>
</dbReference>
<proteinExistence type="predicted"/>
<comment type="caution">
    <text evidence="8">The sequence shown here is derived from an EMBL/GenBank/DDBJ whole genome shotgun (WGS) entry which is preliminary data.</text>
</comment>
<accession>A0A8J2VGL4</accession>
<reference evidence="8" key="1">
    <citation type="journal article" date="2014" name="Int. J. Syst. Evol. Microbiol.">
        <title>Complete genome sequence of Corynebacterium casei LMG S-19264T (=DSM 44701T), isolated from a smear-ripened cheese.</title>
        <authorList>
            <consortium name="US DOE Joint Genome Institute (JGI-PGF)"/>
            <person name="Walter F."/>
            <person name="Albersmeier A."/>
            <person name="Kalinowski J."/>
            <person name="Ruckert C."/>
        </authorList>
    </citation>
    <scope>NUCLEOTIDE SEQUENCE</scope>
    <source>
        <strain evidence="8">CGMCC 1.15179</strain>
    </source>
</reference>
<dbReference type="SUPFAM" id="SSF75615">
    <property type="entry name" value="Siroheme synthase middle domains-like"/>
    <property type="match status" value="1"/>
</dbReference>
<dbReference type="Gene3D" id="3.40.50.720">
    <property type="entry name" value="NAD(P)-binding Rossmann-like Domain"/>
    <property type="match status" value="1"/>
</dbReference>
<name>A0A8J2VGL4_9BACL</name>
<evidence type="ECO:0000256" key="2">
    <source>
        <dbReference type="ARBA" id="ARBA00012400"/>
    </source>
</evidence>
<comment type="catalytic activity">
    <reaction evidence="6">
        <text>precorrin-2 + NAD(+) = sirohydrochlorin + NADH + 2 H(+)</text>
        <dbReference type="Rhea" id="RHEA:15613"/>
        <dbReference type="ChEBI" id="CHEBI:15378"/>
        <dbReference type="ChEBI" id="CHEBI:57540"/>
        <dbReference type="ChEBI" id="CHEBI:57945"/>
        <dbReference type="ChEBI" id="CHEBI:58351"/>
        <dbReference type="ChEBI" id="CHEBI:58827"/>
        <dbReference type="EC" id="1.3.1.76"/>
    </reaction>
</comment>
<dbReference type="Gene3D" id="1.10.8.610">
    <property type="entry name" value="SirC, precorrin-2 dehydrogenase, C-terminal helical domain-like"/>
    <property type="match status" value="1"/>
</dbReference>
<keyword evidence="9" id="KW-1185">Reference proteome</keyword>
<organism evidence="8 9">
    <name type="scientific">Marinithermofilum abyssi</name>
    <dbReference type="NCBI Taxonomy" id="1571185"/>
    <lineage>
        <taxon>Bacteria</taxon>
        <taxon>Bacillati</taxon>
        <taxon>Bacillota</taxon>
        <taxon>Bacilli</taxon>
        <taxon>Bacillales</taxon>
        <taxon>Thermoactinomycetaceae</taxon>
        <taxon>Marinithermofilum</taxon>
    </lineage>
</organism>
<dbReference type="EC" id="1.3.1.76" evidence="2"/>
<keyword evidence="5" id="KW-0627">Porphyrin biosynthesis</keyword>
<keyword evidence="3" id="KW-0560">Oxidoreductase</keyword>
<dbReference type="AlphaFoldDB" id="A0A8J2VGL4"/>
<dbReference type="PANTHER" id="PTHR35330:SF1">
    <property type="entry name" value="SIROHEME BIOSYNTHESIS PROTEIN MET8"/>
    <property type="match status" value="1"/>
</dbReference>
<dbReference type="InterPro" id="IPR028281">
    <property type="entry name" value="Sirohaem_synthase_central"/>
</dbReference>
<reference evidence="8" key="2">
    <citation type="submission" date="2020-09" db="EMBL/GenBank/DDBJ databases">
        <authorList>
            <person name="Sun Q."/>
            <person name="Zhou Y."/>
        </authorList>
    </citation>
    <scope>NUCLEOTIDE SEQUENCE</scope>
    <source>
        <strain evidence="8">CGMCC 1.15179</strain>
    </source>
</reference>
<dbReference type="UniPathway" id="UPA00262">
    <property type="reaction ID" value="UER00222"/>
</dbReference>
<dbReference type="SUPFAM" id="SSF51735">
    <property type="entry name" value="NAD(P)-binding Rossmann-fold domains"/>
    <property type="match status" value="1"/>
</dbReference>
<keyword evidence="4" id="KW-0520">NAD</keyword>
<dbReference type="GO" id="GO:0019354">
    <property type="term" value="P:siroheme biosynthetic process"/>
    <property type="evidence" value="ECO:0007669"/>
    <property type="project" value="UniProtKB-UniPathway"/>
</dbReference>
<feature type="domain" description="Siroheme synthase central" evidence="7">
    <location>
        <begin position="118"/>
        <end position="145"/>
    </location>
</feature>
<dbReference type="InterPro" id="IPR006367">
    <property type="entry name" value="Sirohaem_synthase_N"/>
</dbReference>
<dbReference type="GO" id="GO:0004325">
    <property type="term" value="F:ferrochelatase activity"/>
    <property type="evidence" value="ECO:0007669"/>
    <property type="project" value="InterPro"/>
</dbReference>
<dbReference type="RefSeq" id="WP_188647640.1">
    <property type="nucleotide sequence ID" value="NZ_BMHQ01000006.1"/>
</dbReference>
<evidence type="ECO:0000313" key="8">
    <source>
        <dbReference type="EMBL" id="GGE17379.1"/>
    </source>
</evidence>
<gene>
    <name evidence="8" type="primary">cysG</name>
    <name evidence="8" type="ORF">GCM10011571_18840</name>
</gene>
<dbReference type="InterPro" id="IPR036291">
    <property type="entry name" value="NAD(P)-bd_dom_sf"/>
</dbReference>
<dbReference type="InterPro" id="IPR042518">
    <property type="entry name" value="SirC_C"/>
</dbReference>
<evidence type="ECO:0000256" key="5">
    <source>
        <dbReference type="ARBA" id="ARBA00023244"/>
    </source>
</evidence>
<dbReference type="InterPro" id="IPR028161">
    <property type="entry name" value="Met8-like"/>
</dbReference>
<evidence type="ECO:0000256" key="1">
    <source>
        <dbReference type="ARBA" id="ARBA00005010"/>
    </source>
</evidence>
<protein>
    <recommendedName>
        <fullName evidence="2">precorrin-2 dehydrogenase</fullName>
        <ecNumber evidence="2">1.3.1.76</ecNumber>
    </recommendedName>
</protein>